<evidence type="ECO:0000313" key="2">
    <source>
        <dbReference type="EMBL" id="GCB88524.1"/>
    </source>
</evidence>
<feature type="region of interest" description="Disordered" evidence="1">
    <location>
        <begin position="1"/>
        <end position="22"/>
    </location>
</feature>
<dbReference type="InterPro" id="IPR036979">
    <property type="entry name" value="CM_dom_sf"/>
</dbReference>
<organism evidence="2 3">
    <name type="scientific">Streptomyces noursei</name>
    <name type="common">Streptomyces albulus</name>
    <dbReference type="NCBI Taxonomy" id="1971"/>
    <lineage>
        <taxon>Bacteria</taxon>
        <taxon>Bacillati</taxon>
        <taxon>Actinomycetota</taxon>
        <taxon>Actinomycetes</taxon>
        <taxon>Kitasatosporales</taxon>
        <taxon>Streptomycetaceae</taxon>
        <taxon>Streptomyces</taxon>
    </lineage>
</organism>
<comment type="caution">
    <text evidence="2">The sequence shown here is derived from an EMBL/GenBank/DDBJ whole genome shotgun (WGS) entry which is preliminary data.</text>
</comment>
<dbReference type="GO" id="GO:0046417">
    <property type="term" value="P:chorismate metabolic process"/>
    <property type="evidence" value="ECO:0007669"/>
    <property type="project" value="InterPro"/>
</dbReference>
<accession>A0A401QT07</accession>
<dbReference type="AlphaFoldDB" id="A0A401QT07"/>
<evidence type="ECO:0000256" key="1">
    <source>
        <dbReference type="SAM" id="MobiDB-lite"/>
    </source>
</evidence>
<protein>
    <submittedName>
        <fullName evidence="2">Chorismate mutase</fullName>
    </submittedName>
</protein>
<proteinExistence type="predicted"/>
<dbReference type="EMBL" id="BHXC01000006">
    <property type="protein sequence ID" value="GCB88524.1"/>
    <property type="molecule type" value="Genomic_DNA"/>
</dbReference>
<sequence>MSERPAPARREAADQDPERHGERLRELDRDIIRLIQLRVREDRLLQGARRAAGLPRTDLARENAVLRGYREALGPAGAQLALLLIGMTRRPDQTAGGREERTPHEP</sequence>
<name>A0A401QT07_STRNR</name>
<reference evidence="2 3" key="1">
    <citation type="journal article" date="2019" name="Microbiol. Resour. Announc.">
        <title>Draft Genome Sequence of the Most Traditional epsilon-Poly-l-Lysine Producer, Streptomyces albulus NBRC14147.</title>
        <authorList>
            <person name="Yamanaka K."/>
            <person name="Hamano Y."/>
        </authorList>
    </citation>
    <scope>NUCLEOTIDE SEQUENCE [LARGE SCALE GENOMIC DNA]</scope>
    <source>
        <strain evidence="2 3">NBRC 14147</strain>
    </source>
</reference>
<dbReference type="Proteomes" id="UP000288351">
    <property type="component" value="Unassembled WGS sequence"/>
</dbReference>
<gene>
    <name evidence="2" type="ORF">SALB_01195</name>
</gene>
<dbReference type="Gene3D" id="1.20.59.10">
    <property type="entry name" value="Chorismate mutase"/>
    <property type="match status" value="1"/>
</dbReference>
<dbReference type="RefSeq" id="WP_016576568.1">
    <property type="nucleotide sequence ID" value="NZ_BHXC01000006.1"/>
</dbReference>
<evidence type="ECO:0000313" key="3">
    <source>
        <dbReference type="Proteomes" id="UP000288351"/>
    </source>
</evidence>